<reference evidence="2" key="1">
    <citation type="submission" date="2020-07" db="EMBL/GenBank/DDBJ databases">
        <title>Huge and variable diversity of episymbiotic CPR bacteria and DPANN archaea in groundwater ecosystems.</title>
        <authorList>
            <person name="He C.Y."/>
            <person name="Keren R."/>
            <person name="Whittaker M."/>
            <person name="Farag I.F."/>
            <person name="Doudna J."/>
            <person name="Cate J.H.D."/>
            <person name="Banfield J.F."/>
        </authorList>
    </citation>
    <scope>NUCLEOTIDE SEQUENCE</scope>
    <source>
        <strain evidence="2">NC_groundwater_763_Ag_S-0.2um_68_21</strain>
    </source>
</reference>
<feature type="chain" id="PRO_5037642739" evidence="1">
    <location>
        <begin position="27"/>
        <end position="283"/>
    </location>
</feature>
<feature type="signal peptide" evidence="1">
    <location>
        <begin position="1"/>
        <end position="26"/>
    </location>
</feature>
<dbReference type="GO" id="GO:0016787">
    <property type="term" value="F:hydrolase activity"/>
    <property type="evidence" value="ECO:0007669"/>
    <property type="project" value="UniProtKB-KW"/>
</dbReference>
<dbReference type="SUPFAM" id="SSF53474">
    <property type="entry name" value="alpha/beta-Hydrolases"/>
    <property type="match status" value="1"/>
</dbReference>
<name>A0A932HYV3_UNCTE</name>
<keyword evidence="1" id="KW-0732">Signal</keyword>
<organism evidence="2 3">
    <name type="scientific">Tectimicrobiota bacterium</name>
    <dbReference type="NCBI Taxonomy" id="2528274"/>
    <lineage>
        <taxon>Bacteria</taxon>
        <taxon>Pseudomonadati</taxon>
        <taxon>Nitrospinota/Tectimicrobiota group</taxon>
        <taxon>Candidatus Tectimicrobiota</taxon>
    </lineage>
</organism>
<dbReference type="InterPro" id="IPR029058">
    <property type="entry name" value="AB_hydrolase_fold"/>
</dbReference>
<dbReference type="Proteomes" id="UP000782312">
    <property type="component" value="Unassembled WGS sequence"/>
</dbReference>
<dbReference type="Gene3D" id="3.40.50.1820">
    <property type="entry name" value="alpha/beta hydrolase"/>
    <property type="match status" value="1"/>
</dbReference>
<protein>
    <submittedName>
        <fullName evidence="2">Alpha/beta hydrolase</fullName>
    </submittedName>
</protein>
<sequence length="283" mass="29902">MPALRPLLSGFGAVGLVLAFSSPARGADQAWNIPFSQEFEGAGIEWTLSPIPTRGAALNLLVGRPRGEARGAVLLFPGGHGAGMFRERWDGFWLGGNFLVRNAPRFAKEGFLAAVVDAPSDHASGMSDAFRTSPEHLADAEAAANHLAKAGVKDIFLVGTSRGTLSVAYLATRIKHPAVKGFVLSSSMNSISNFPLEEIALPTLVVHHAQDECRATAYSAAQAAYGRLKAPRKHFVTVSGGDTPVSGPCEARSAHGYLGKEREVIGAIVRWLKGEAAPARIDP</sequence>
<keyword evidence="2" id="KW-0378">Hydrolase</keyword>
<evidence type="ECO:0000313" key="3">
    <source>
        <dbReference type="Proteomes" id="UP000782312"/>
    </source>
</evidence>
<evidence type="ECO:0000256" key="1">
    <source>
        <dbReference type="SAM" id="SignalP"/>
    </source>
</evidence>
<dbReference type="AlphaFoldDB" id="A0A932HYV3"/>
<gene>
    <name evidence="2" type="ORF">HYZ11_04505</name>
</gene>
<comment type="caution">
    <text evidence="2">The sequence shown here is derived from an EMBL/GenBank/DDBJ whole genome shotgun (WGS) entry which is preliminary data.</text>
</comment>
<accession>A0A932HYV3</accession>
<proteinExistence type="predicted"/>
<evidence type="ECO:0000313" key="2">
    <source>
        <dbReference type="EMBL" id="MBI3126845.1"/>
    </source>
</evidence>
<dbReference type="EMBL" id="JACPUR010000013">
    <property type="protein sequence ID" value="MBI3126845.1"/>
    <property type="molecule type" value="Genomic_DNA"/>
</dbReference>